<dbReference type="Proteomes" id="UP001165270">
    <property type="component" value="Unassembled WGS sequence"/>
</dbReference>
<gene>
    <name evidence="2" type="ORF">MQN93_01375</name>
</gene>
<feature type="region of interest" description="Disordered" evidence="1">
    <location>
        <begin position="1"/>
        <end position="31"/>
    </location>
</feature>
<accession>A0ABS9X8H3</accession>
<feature type="compositionally biased region" description="Gly residues" evidence="1">
    <location>
        <begin position="14"/>
        <end position="25"/>
    </location>
</feature>
<keyword evidence="3" id="KW-1185">Reference proteome</keyword>
<evidence type="ECO:0000313" key="2">
    <source>
        <dbReference type="EMBL" id="MCI3238366.1"/>
    </source>
</evidence>
<reference evidence="2" key="1">
    <citation type="submission" date="2022-03" db="EMBL/GenBank/DDBJ databases">
        <title>Streptomyces 7R015 and 7R016 isolated from Barleria lupulina in Thailand.</title>
        <authorList>
            <person name="Kanchanasin P."/>
            <person name="Phongsopitanun W."/>
            <person name="Tanasupawat S."/>
        </authorList>
    </citation>
    <scope>NUCLEOTIDE SEQUENCE</scope>
    <source>
        <strain evidence="2">7R016</strain>
    </source>
</reference>
<proteinExistence type="predicted"/>
<dbReference type="EMBL" id="JALDAX010000001">
    <property type="protein sequence ID" value="MCI3238366.1"/>
    <property type="molecule type" value="Genomic_DNA"/>
</dbReference>
<name>A0ABS9X8H3_9ACTN</name>
<sequence length="707" mass="76357">MAQWRPGQRAAWDGPGGAGDGGEAGGAAARPPLPDLPCFPAMHGYTKLREDLAALKFRHVADALRPPPAPGRTAFGATPRPADDDTFRVLDGLWFRGRGTRWVRVDEEYVRQVRAGWQAGDDPRADGAVAVADTLEAYARHDPMGLRRLLLWQLACLLRDADTGPTEKAAQDLGVHPDEAGCLAAAVALGFPEDGPARETAERLGDLWPDRRLRRAEKAAAQVPDTGRDHVLARLLDEVRAQRAAVHQLLDRAARLEAGGSVRAAVKARFEAVRRAGDDPAVEAGLLGAAARAADALGASDPGPHLDVVVEERTVRLTWPPPRPGVEPVAFRVVRFPDGTPADLTELAVLGGEQASEPLQHSEEDAPVGRAVRYAVVPLRQDMVAGVPLASEAVVIAPDVTGVSVSLVPDGVRLRWRADPACVEIQVERRAQEATNVWADPVECERDGLRDVPLAAGSYLYEIRCAYPGPEGGTVWSEGVQVPVRAEEWPDQVEDLVGRLVGDGDRVALTWRPPQQGLSTVVSWPSGPVRPGTDVSRRTDRTAPPSPATPEPSVEVAVPERSRVRMTALSTLGDRALTGPAVVVERPGTVRDLTAHRISVDRAAVRFEWPEPAVLVLVAWEGGGRREERRVARSRFLAEGHVAFPVTADAYRVTVAAVPRPDALAVPADAASADLPAVPVPPRLLPPGQQPSYTWRYRWRRWWPFGR</sequence>
<protein>
    <submittedName>
        <fullName evidence="2">Uncharacterized protein</fullName>
    </submittedName>
</protein>
<comment type="caution">
    <text evidence="2">The sequence shown here is derived from an EMBL/GenBank/DDBJ whole genome shotgun (WGS) entry which is preliminary data.</text>
</comment>
<organism evidence="2 3">
    <name type="scientific">Streptomyces spinosisporus</name>
    <dbReference type="NCBI Taxonomy" id="2927582"/>
    <lineage>
        <taxon>Bacteria</taxon>
        <taxon>Bacillati</taxon>
        <taxon>Actinomycetota</taxon>
        <taxon>Actinomycetes</taxon>
        <taxon>Kitasatosporales</taxon>
        <taxon>Streptomycetaceae</taxon>
        <taxon>Streptomyces</taxon>
    </lineage>
</organism>
<evidence type="ECO:0000313" key="3">
    <source>
        <dbReference type="Proteomes" id="UP001165270"/>
    </source>
</evidence>
<evidence type="ECO:0000256" key="1">
    <source>
        <dbReference type="SAM" id="MobiDB-lite"/>
    </source>
</evidence>
<feature type="region of interest" description="Disordered" evidence="1">
    <location>
        <begin position="519"/>
        <end position="553"/>
    </location>
</feature>
<dbReference type="RefSeq" id="WP_242707929.1">
    <property type="nucleotide sequence ID" value="NZ_JALDAX010000001.1"/>
</dbReference>